<reference evidence="3" key="2">
    <citation type="journal article" date="2013" name="Nat. Commun.">
        <title>Genome of the Chinese tree shrew.</title>
        <authorList>
            <person name="Fan Y."/>
            <person name="Huang Z.Y."/>
            <person name="Cao C.C."/>
            <person name="Chen C.S."/>
            <person name="Chen Y.X."/>
            <person name="Fan D.D."/>
            <person name="He J."/>
            <person name="Hou H.L."/>
            <person name="Hu L."/>
            <person name="Hu X.T."/>
            <person name="Jiang X.T."/>
            <person name="Lai R."/>
            <person name="Lang Y.S."/>
            <person name="Liang B."/>
            <person name="Liao S.G."/>
            <person name="Mu D."/>
            <person name="Ma Y.Y."/>
            <person name="Niu Y.Y."/>
            <person name="Sun X.Q."/>
            <person name="Xia J.Q."/>
            <person name="Xiao J."/>
            <person name="Xiong Z.Q."/>
            <person name="Xu L."/>
            <person name="Yang L."/>
            <person name="Zhang Y."/>
            <person name="Zhao W."/>
            <person name="Zhao X.D."/>
            <person name="Zheng Y.T."/>
            <person name="Zhou J.M."/>
            <person name="Zhu Y.B."/>
            <person name="Zhang G.J."/>
            <person name="Wang J."/>
            <person name="Yao Y.G."/>
        </authorList>
    </citation>
    <scope>NUCLEOTIDE SEQUENCE [LARGE SCALE GENOMIC DNA]</scope>
</reference>
<dbReference type="EMBL" id="KB320526">
    <property type="protein sequence ID" value="ELW69610.1"/>
    <property type="molecule type" value="Genomic_DNA"/>
</dbReference>
<feature type="region of interest" description="Disordered" evidence="1">
    <location>
        <begin position="1"/>
        <end position="196"/>
    </location>
</feature>
<feature type="compositionally biased region" description="Acidic residues" evidence="1">
    <location>
        <begin position="57"/>
        <end position="66"/>
    </location>
</feature>
<feature type="compositionally biased region" description="Basic and acidic residues" evidence="1">
    <location>
        <begin position="94"/>
        <end position="104"/>
    </location>
</feature>
<gene>
    <name evidence="2" type="ORF">TREES_T100008587</name>
</gene>
<feature type="compositionally biased region" description="Polar residues" evidence="1">
    <location>
        <begin position="1"/>
        <end position="49"/>
    </location>
</feature>
<dbReference type="AlphaFoldDB" id="L9L369"/>
<sequence>MLVYSFSQKKQAETCPQHQGQQTGPCTSPHSPHQETSCKNSDLTMQQRKGPQGYEGSVEEERESDGDWGLGDGGTEGQQRQQVLAVDYHMSRCRQGERARERESYPGQAPGGIRGGWAEWRKTPADWQSPASSKPGGRVEGEGLRVPQRDQPEQRLEIYGRRSREGRLLEQGRTARPRWRGSPELQAVERASKNLC</sequence>
<keyword evidence="3" id="KW-1185">Reference proteome</keyword>
<reference evidence="3" key="1">
    <citation type="submission" date="2012-07" db="EMBL/GenBank/DDBJ databases">
        <title>Genome of the Chinese tree shrew, a rising model animal genetically related to primates.</title>
        <authorList>
            <person name="Zhang G."/>
            <person name="Fan Y."/>
            <person name="Yao Y."/>
            <person name="Huang Z."/>
        </authorList>
    </citation>
    <scope>NUCLEOTIDE SEQUENCE [LARGE SCALE GENOMIC DNA]</scope>
</reference>
<proteinExistence type="predicted"/>
<accession>L9L369</accession>
<dbReference type="InParanoid" id="L9L369"/>
<dbReference type="Proteomes" id="UP000011518">
    <property type="component" value="Unassembled WGS sequence"/>
</dbReference>
<organism evidence="2 3">
    <name type="scientific">Tupaia chinensis</name>
    <name type="common">Chinese tree shrew</name>
    <name type="synonym">Tupaia belangeri chinensis</name>
    <dbReference type="NCBI Taxonomy" id="246437"/>
    <lineage>
        <taxon>Eukaryota</taxon>
        <taxon>Metazoa</taxon>
        <taxon>Chordata</taxon>
        <taxon>Craniata</taxon>
        <taxon>Vertebrata</taxon>
        <taxon>Euteleostomi</taxon>
        <taxon>Mammalia</taxon>
        <taxon>Eutheria</taxon>
        <taxon>Euarchontoglires</taxon>
        <taxon>Scandentia</taxon>
        <taxon>Tupaiidae</taxon>
        <taxon>Tupaia</taxon>
    </lineage>
</organism>
<evidence type="ECO:0000313" key="3">
    <source>
        <dbReference type="Proteomes" id="UP000011518"/>
    </source>
</evidence>
<feature type="compositionally biased region" description="Basic and acidic residues" evidence="1">
    <location>
        <begin position="137"/>
        <end position="170"/>
    </location>
</feature>
<protein>
    <submittedName>
        <fullName evidence="2">Uncharacterized protein</fullName>
    </submittedName>
</protein>
<name>L9L369_TUPCH</name>
<evidence type="ECO:0000256" key="1">
    <source>
        <dbReference type="SAM" id="MobiDB-lite"/>
    </source>
</evidence>
<evidence type="ECO:0000313" key="2">
    <source>
        <dbReference type="EMBL" id="ELW69610.1"/>
    </source>
</evidence>